<dbReference type="HOGENOM" id="CLU_3276696_0_0_0"/>
<gene>
    <name evidence="1" type="ordered locus">Sinac_2312</name>
</gene>
<evidence type="ECO:0000313" key="1">
    <source>
        <dbReference type="EMBL" id="AGA26626.1"/>
    </source>
</evidence>
<evidence type="ECO:0000313" key="2">
    <source>
        <dbReference type="Proteomes" id="UP000010798"/>
    </source>
</evidence>
<dbReference type="EMBL" id="CP003364">
    <property type="protein sequence ID" value="AGA26626.1"/>
    <property type="molecule type" value="Genomic_DNA"/>
</dbReference>
<accession>L0DD88</accession>
<dbReference type="AlphaFoldDB" id="L0DD88"/>
<reference evidence="1 2" key="1">
    <citation type="submission" date="2012-02" db="EMBL/GenBank/DDBJ databases">
        <title>Complete sequence of chromosome of Singulisphaera acidiphila DSM 18658.</title>
        <authorList>
            <consortium name="US DOE Joint Genome Institute (JGI-PGF)"/>
            <person name="Lucas S."/>
            <person name="Copeland A."/>
            <person name="Lapidus A."/>
            <person name="Glavina del Rio T."/>
            <person name="Dalin E."/>
            <person name="Tice H."/>
            <person name="Bruce D."/>
            <person name="Goodwin L."/>
            <person name="Pitluck S."/>
            <person name="Peters L."/>
            <person name="Ovchinnikova G."/>
            <person name="Chertkov O."/>
            <person name="Kyrpides N."/>
            <person name="Mavromatis K."/>
            <person name="Ivanova N."/>
            <person name="Brettin T."/>
            <person name="Detter J.C."/>
            <person name="Han C."/>
            <person name="Larimer F."/>
            <person name="Land M."/>
            <person name="Hauser L."/>
            <person name="Markowitz V."/>
            <person name="Cheng J.-F."/>
            <person name="Hugenholtz P."/>
            <person name="Woyke T."/>
            <person name="Wu D."/>
            <person name="Tindall B."/>
            <person name="Pomrenke H."/>
            <person name="Brambilla E."/>
            <person name="Klenk H.-P."/>
            <person name="Eisen J.A."/>
        </authorList>
    </citation>
    <scope>NUCLEOTIDE SEQUENCE [LARGE SCALE GENOMIC DNA]</scope>
    <source>
        <strain evidence="2">ATCC BAA-1392 / DSM 18658 / VKM B-2454 / MOB10</strain>
    </source>
</reference>
<protein>
    <submittedName>
        <fullName evidence="1">Uncharacterized protein</fullName>
    </submittedName>
</protein>
<keyword evidence="2" id="KW-1185">Reference proteome</keyword>
<sequence>MMFNAFLPAMMISQPSAVRHALGIEMAPPISLAQFSQVDRE</sequence>
<dbReference type="KEGG" id="saci:Sinac_2312"/>
<name>L0DD88_SINAD</name>
<dbReference type="Proteomes" id="UP000010798">
    <property type="component" value="Chromosome"/>
</dbReference>
<proteinExistence type="predicted"/>
<organism evidence="1 2">
    <name type="scientific">Singulisphaera acidiphila (strain ATCC BAA-1392 / DSM 18658 / VKM B-2454 / MOB10)</name>
    <dbReference type="NCBI Taxonomy" id="886293"/>
    <lineage>
        <taxon>Bacteria</taxon>
        <taxon>Pseudomonadati</taxon>
        <taxon>Planctomycetota</taxon>
        <taxon>Planctomycetia</taxon>
        <taxon>Isosphaerales</taxon>
        <taxon>Isosphaeraceae</taxon>
        <taxon>Singulisphaera</taxon>
    </lineage>
</organism>